<reference evidence="1 2" key="1">
    <citation type="submission" date="2019-02" db="EMBL/GenBank/DDBJ databases">
        <title>Deep-cultivation of Planctomycetes and their phenomic and genomic characterization uncovers novel biology.</title>
        <authorList>
            <person name="Wiegand S."/>
            <person name="Jogler M."/>
            <person name="Boedeker C."/>
            <person name="Pinto D."/>
            <person name="Vollmers J."/>
            <person name="Rivas-Marin E."/>
            <person name="Kohn T."/>
            <person name="Peeters S.H."/>
            <person name="Heuer A."/>
            <person name="Rast P."/>
            <person name="Oberbeckmann S."/>
            <person name="Bunk B."/>
            <person name="Jeske O."/>
            <person name="Meyerdierks A."/>
            <person name="Storesund J.E."/>
            <person name="Kallscheuer N."/>
            <person name="Luecker S."/>
            <person name="Lage O.M."/>
            <person name="Pohl T."/>
            <person name="Merkel B.J."/>
            <person name="Hornburger P."/>
            <person name="Mueller R.-W."/>
            <person name="Bruemmer F."/>
            <person name="Labrenz M."/>
            <person name="Spormann A.M."/>
            <person name="Op Den Camp H."/>
            <person name="Overmann J."/>
            <person name="Amann R."/>
            <person name="Jetten M.S.M."/>
            <person name="Mascher T."/>
            <person name="Medema M.H."/>
            <person name="Devos D.P."/>
            <person name="Kaster A.-K."/>
            <person name="Ovreas L."/>
            <person name="Rohde M."/>
            <person name="Galperin M.Y."/>
            <person name="Jogler C."/>
        </authorList>
    </citation>
    <scope>NUCLEOTIDE SEQUENCE [LARGE SCALE GENOMIC DNA]</scope>
    <source>
        <strain evidence="1 2">Pan14r</strain>
    </source>
</reference>
<dbReference type="EMBL" id="SJPL01000002">
    <property type="protein sequence ID" value="TWT65563.1"/>
    <property type="molecule type" value="Genomic_DNA"/>
</dbReference>
<dbReference type="AlphaFoldDB" id="A0A5C5XTA3"/>
<proteinExistence type="predicted"/>
<protein>
    <submittedName>
        <fullName evidence="1">Uncharacterized protein</fullName>
    </submittedName>
</protein>
<organism evidence="1 2">
    <name type="scientific">Crateriforma conspicua</name>
    <dbReference type="NCBI Taxonomy" id="2527996"/>
    <lineage>
        <taxon>Bacteria</taxon>
        <taxon>Pseudomonadati</taxon>
        <taxon>Planctomycetota</taxon>
        <taxon>Planctomycetia</taxon>
        <taxon>Planctomycetales</taxon>
        <taxon>Planctomycetaceae</taxon>
        <taxon>Crateriforma</taxon>
    </lineage>
</organism>
<sequence>MAQASILNEFYDIVVHHLSPVEPVDLDAGRPPSGH</sequence>
<name>A0A5C5XTA3_9PLAN</name>
<dbReference type="Proteomes" id="UP000317238">
    <property type="component" value="Unassembled WGS sequence"/>
</dbReference>
<gene>
    <name evidence="1" type="ORF">Pan14r_51100</name>
</gene>
<accession>A0A5C5XTA3</accession>
<evidence type="ECO:0000313" key="2">
    <source>
        <dbReference type="Proteomes" id="UP000317238"/>
    </source>
</evidence>
<comment type="caution">
    <text evidence="1">The sequence shown here is derived from an EMBL/GenBank/DDBJ whole genome shotgun (WGS) entry which is preliminary data.</text>
</comment>
<keyword evidence="2" id="KW-1185">Reference proteome</keyword>
<evidence type="ECO:0000313" key="1">
    <source>
        <dbReference type="EMBL" id="TWT65563.1"/>
    </source>
</evidence>